<gene>
    <name evidence="3" type="ORF">FCALED_LOCUS2227</name>
</gene>
<accession>A0A9N8W1Q5</accession>
<proteinExistence type="predicted"/>
<protein>
    <submittedName>
        <fullName evidence="3">2334_t:CDS:1</fullName>
    </submittedName>
</protein>
<dbReference type="InterPro" id="IPR012337">
    <property type="entry name" value="RNaseH-like_sf"/>
</dbReference>
<reference evidence="3" key="1">
    <citation type="submission" date="2021-06" db="EMBL/GenBank/DDBJ databases">
        <authorList>
            <person name="Kallberg Y."/>
            <person name="Tangrot J."/>
            <person name="Rosling A."/>
        </authorList>
    </citation>
    <scope>NUCLEOTIDE SEQUENCE</scope>
    <source>
        <strain evidence="3">UK204</strain>
    </source>
</reference>
<dbReference type="SUPFAM" id="SSF53098">
    <property type="entry name" value="Ribonuclease H-like"/>
    <property type="match status" value="1"/>
</dbReference>
<evidence type="ECO:0000259" key="2">
    <source>
        <dbReference type="PROSITE" id="PS50822"/>
    </source>
</evidence>
<evidence type="ECO:0000313" key="4">
    <source>
        <dbReference type="Proteomes" id="UP000789570"/>
    </source>
</evidence>
<dbReference type="SMART" id="SM01163">
    <property type="entry name" value="DUF1785"/>
    <property type="match status" value="1"/>
</dbReference>
<dbReference type="Pfam" id="PF02171">
    <property type="entry name" value="Piwi"/>
    <property type="match status" value="1"/>
</dbReference>
<dbReference type="InterPro" id="IPR032474">
    <property type="entry name" value="Argonaute_N"/>
</dbReference>
<dbReference type="Pfam" id="PF08699">
    <property type="entry name" value="ArgoL1"/>
    <property type="match status" value="1"/>
</dbReference>
<dbReference type="SMART" id="SM00950">
    <property type="entry name" value="Piwi"/>
    <property type="match status" value="1"/>
</dbReference>
<dbReference type="Gene3D" id="2.170.260.10">
    <property type="entry name" value="paz domain"/>
    <property type="match status" value="1"/>
</dbReference>
<evidence type="ECO:0000313" key="3">
    <source>
        <dbReference type="EMBL" id="CAG8471105.1"/>
    </source>
</evidence>
<name>A0A9N8W1Q5_9GLOM</name>
<dbReference type="Gene3D" id="3.40.50.2300">
    <property type="match status" value="1"/>
</dbReference>
<dbReference type="InterPro" id="IPR003100">
    <property type="entry name" value="PAZ_dom"/>
</dbReference>
<dbReference type="GO" id="GO:0003723">
    <property type="term" value="F:RNA binding"/>
    <property type="evidence" value="ECO:0007669"/>
    <property type="project" value="InterPro"/>
</dbReference>
<dbReference type="InterPro" id="IPR036085">
    <property type="entry name" value="PAZ_dom_sf"/>
</dbReference>
<keyword evidence="4" id="KW-1185">Reference proteome</keyword>
<dbReference type="InterPro" id="IPR003165">
    <property type="entry name" value="Piwi"/>
</dbReference>
<feature type="domain" description="Piwi" evidence="2">
    <location>
        <begin position="460"/>
        <end position="563"/>
    </location>
</feature>
<dbReference type="PROSITE" id="PS50822">
    <property type="entry name" value="PIWI"/>
    <property type="match status" value="2"/>
</dbReference>
<dbReference type="AlphaFoldDB" id="A0A9N8W1Q5"/>
<comment type="caution">
    <text evidence="3">The sequence shown here is derived from an EMBL/GenBank/DDBJ whole genome shotgun (WGS) entry which is preliminary data.</text>
</comment>
<dbReference type="PROSITE" id="PS50821">
    <property type="entry name" value="PAZ"/>
    <property type="match status" value="1"/>
</dbReference>
<dbReference type="EMBL" id="CAJVPQ010000327">
    <property type="protein sequence ID" value="CAG8471105.1"/>
    <property type="molecule type" value="Genomic_DNA"/>
</dbReference>
<dbReference type="CDD" id="cd02846">
    <property type="entry name" value="PAZ_argonaute_like"/>
    <property type="match status" value="1"/>
</dbReference>
<dbReference type="OrthoDB" id="10252740at2759"/>
<dbReference type="SUPFAM" id="SSF101690">
    <property type="entry name" value="PAZ domain"/>
    <property type="match status" value="1"/>
</dbReference>
<dbReference type="Pfam" id="PF16486">
    <property type="entry name" value="ArgoN"/>
    <property type="match status" value="1"/>
</dbReference>
<dbReference type="Proteomes" id="UP000789570">
    <property type="component" value="Unassembled WGS sequence"/>
</dbReference>
<dbReference type="InterPro" id="IPR032473">
    <property type="entry name" value="Argonaute_Mid_dom"/>
</dbReference>
<dbReference type="Pfam" id="PF02170">
    <property type="entry name" value="PAZ"/>
    <property type="match status" value="1"/>
</dbReference>
<dbReference type="InterPro" id="IPR014811">
    <property type="entry name" value="ArgoL1"/>
</dbReference>
<dbReference type="InterPro" id="IPR036397">
    <property type="entry name" value="RNaseH_sf"/>
</dbReference>
<organism evidence="3 4">
    <name type="scientific">Funneliformis caledonium</name>
    <dbReference type="NCBI Taxonomy" id="1117310"/>
    <lineage>
        <taxon>Eukaryota</taxon>
        <taxon>Fungi</taxon>
        <taxon>Fungi incertae sedis</taxon>
        <taxon>Mucoromycota</taxon>
        <taxon>Glomeromycotina</taxon>
        <taxon>Glomeromycetes</taxon>
        <taxon>Glomerales</taxon>
        <taxon>Glomeraceae</taxon>
        <taxon>Funneliformis</taxon>
    </lineage>
</organism>
<evidence type="ECO:0000259" key="1">
    <source>
        <dbReference type="PROSITE" id="PS50821"/>
    </source>
</evidence>
<dbReference type="PANTHER" id="PTHR22891">
    <property type="entry name" value="EUKARYOTIC TRANSLATION INITIATION FACTOR 2C"/>
    <property type="match status" value="1"/>
</dbReference>
<feature type="domain" description="Piwi" evidence="2">
    <location>
        <begin position="581"/>
        <end position="675"/>
    </location>
</feature>
<feature type="domain" description="PAZ" evidence="1">
    <location>
        <begin position="214"/>
        <end position="319"/>
    </location>
</feature>
<dbReference type="Pfam" id="PF16487">
    <property type="entry name" value="ArgoMid"/>
    <property type="match status" value="1"/>
</dbReference>
<dbReference type="Gene3D" id="3.30.420.10">
    <property type="entry name" value="Ribonuclease H-like superfamily/Ribonuclease H"/>
    <property type="match status" value="2"/>
</dbReference>
<sequence>MSSNITDLVKRPGLGRIGRPIRIRANFFKITSLTNTNIHHYDLMITPQVPPTLNRRVFSQFEALHAGDVKLVFDGRKNIFTSRPLPFGDNSTFNISLQNNSRQYTFELIIKKVAVIDMNELHRFIYGNWRSSANILTGIMALNVLIRQKPSLTCKAVGRSLYTNQISQACFGGLEVWQGFRQSVKPTPGRMMINVDVSATAFYESCNLVHMVVKILELRNIDDLRRGIMDRDRLKLERVLKNLKIRITYREDYSERSFKIIKLTNTPMSNITFDFDSVRTDIATYFQNTYNISLQYSFLPCVIIRKDVNLPLEICKVVEGQPYIRRLNERQTADMIKFSCQPPHIRANKIRQAVVPARILPALTIRFHPSSRTAAFNLRDNKVANGITLGSWSCVVFENFAMQAIQHFIRELINTCQNTGMKVLNKNPPIIQGNPQGNIEQILKQAWIKAGNMARSLPQLIFCILPNTGVLMYAEIKRVGDTVIGVATQCVQSKHIFQAKRQYYANLCLKMNVKLSGMNSFIEPSQMQFVSKRLTIIMGAHFTSGGNETCLRIAALCASIDAKVYRYATITHVQADRLEIITDLAAACNALDVSYKPTITFVVIQKGHHTHFFPVNKKDSDNTGNCPVGTVVESTITHLFEFDFYLQSHAVIQGTLRLTHYYVLYDENRFNADSL</sequence>